<gene>
    <name evidence="2" type="ORF">CQ13_38960</name>
</gene>
<accession>A0A0R3NGD1</accession>
<organism evidence="2 3">
    <name type="scientific">Bradyrhizobium retamae</name>
    <dbReference type="NCBI Taxonomy" id="1300035"/>
    <lineage>
        <taxon>Bacteria</taxon>
        <taxon>Pseudomonadati</taxon>
        <taxon>Pseudomonadota</taxon>
        <taxon>Alphaproteobacteria</taxon>
        <taxon>Hyphomicrobiales</taxon>
        <taxon>Nitrobacteraceae</taxon>
        <taxon>Bradyrhizobium</taxon>
    </lineage>
</organism>
<comment type="caution">
    <text evidence="2">The sequence shown here is derived from an EMBL/GenBank/DDBJ whole genome shotgun (WGS) entry which is preliminary data.</text>
</comment>
<dbReference type="EMBL" id="LLYA01000048">
    <property type="protein sequence ID" value="KRR29008.1"/>
    <property type="molecule type" value="Genomic_DNA"/>
</dbReference>
<sequence>MLCDRQICPRGRYKGTGTIGQYKRQMKFAASMTPAKHIKRRSLKGMARPNDGYLIGIVVEMMSAVVGSLSSSLSMGSANPGWPASLSIGSATNASSA</sequence>
<proteinExistence type="predicted"/>
<name>A0A0R3NGD1_9BRAD</name>
<dbReference type="AlphaFoldDB" id="A0A0R3NGD1"/>
<dbReference type="Proteomes" id="UP000052023">
    <property type="component" value="Unassembled WGS sequence"/>
</dbReference>
<evidence type="ECO:0000313" key="2">
    <source>
        <dbReference type="EMBL" id="KRR29008.1"/>
    </source>
</evidence>
<feature type="region of interest" description="Disordered" evidence="1">
    <location>
        <begin position="71"/>
        <end position="97"/>
    </location>
</feature>
<feature type="compositionally biased region" description="Polar residues" evidence="1">
    <location>
        <begin position="87"/>
        <end position="97"/>
    </location>
</feature>
<evidence type="ECO:0000313" key="3">
    <source>
        <dbReference type="Proteomes" id="UP000052023"/>
    </source>
</evidence>
<evidence type="ECO:0000256" key="1">
    <source>
        <dbReference type="SAM" id="MobiDB-lite"/>
    </source>
</evidence>
<keyword evidence="3" id="KW-1185">Reference proteome</keyword>
<protein>
    <submittedName>
        <fullName evidence="2">Uncharacterized protein</fullName>
    </submittedName>
</protein>
<reference evidence="2 3" key="1">
    <citation type="submission" date="2014-03" db="EMBL/GenBank/DDBJ databases">
        <title>Bradyrhizobium valentinum sp. nov., isolated from effective nodules of Lupinus mariae-josephae, a lupine endemic of basic-lime soils in Eastern Spain.</title>
        <authorList>
            <person name="Duran D."/>
            <person name="Rey L."/>
            <person name="Navarro A."/>
            <person name="Busquets A."/>
            <person name="Imperial J."/>
            <person name="Ruiz-Argueso T."/>
        </authorList>
    </citation>
    <scope>NUCLEOTIDE SEQUENCE [LARGE SCALE GENOMIC DNA]</scope>
    <source>
        <strain evidence="2 3">Ro19</strain>
    </source>
</reference>